<reference evidence="2" key="1">
    <citation type="submission" date="2024-07" db="EMBL/GenBank/DDBJ databases">
        <title>Two chromosome-level genome assemblies of Korean endemic species Abeliophyllum distichum and Forsythia ovata (Oleaceae).</title>
        <authorList>
            <person name="Jang H."/>
        </authorList>
    </citation>
    <scope>NUCLEOTIDE SEQUENCE [LARGE SCALE GENOMIC DNA]</scope>
</reference>
<evidence type="ECO:0000313" key="1">
    <source>
        <dbReference type="EMBL" id="KAL2455747.1"/>
    </source>
</evidence>
<dbReference type="SUPFAM" id="SSF56672">
    <property type="entry name" value="DNA/RNA polymerases"/>
    <property type="match status" value="1"/>
</dbReference>
<comment type="caution">
    <text evidence="1">The sequence shown here is derived from an EMBL/GenBank/DDBJ whole genome shotgun (WGS) entry which is preliminary data.</text>
</comment>
<protein>
    <submittedName>
        <fullName evidence="1">Peptidase A3A domain-containing protein</fullName>
    </submittedName>
</protein>
<dbReference type="Proteomes" id="UP001604336">
    <property type="component" value="Unassembled WGS sequence"/>
</dbReference>
<keyword evidence="2" id="KW-1185">Reference proteome</keyword>
<dbReference type="Gene3D" id="3.10.10.10">
    <property type="entry name" value="HIV Type 1 Reverse Transcriptase, subunit A, domain 1"/>
    <property type="match status" value="1"/>
</dbReference>
<dbReference type="AlphaFoldDB" id="A0ABD1NVV8"/>
<evidence type="ECO:0000313" key="2">
    <source>
        <dbReference type="Proteomes" id="UP001604336"/>
    </source>
</evidence>
<sequence>METLQINQKRCLITNLLVECCSENPFDPKINKGKLTAKIEMLEEHKGKIIRAKSLAYSPTDREEFSIQIKELLDLKVIEPSKSPYSSPAFMVRKEAEKDEVKQEWS</sequence>
<gene>
    <name evidence="1" type="ORF">Adt_47125</name>
</gene>
<accession>A0ABD1NVV8</accession>
<dbReference type="InterPro" id="IPR043502">
    <property type="entry name" value="DNA/RNA_pol_sf"/>
</dbReference>
<organism evidence="1 2">
    <name type="scientific">Abeliophyllum distichum</name>
    <dbReference type="NCBI Taxonomy" id="126358"/>
    <lineage>
        <taxon>Eukaryota</taxon>
        <taxon>Viridiplantae</taxon>
        <taxon>Streptophyta</taxon>
        <taxon>Embryophyta</taxon>
        <taxon>Tracheophyta</taxon>
        <taxon>Spermatophyta</taxon>
        <taxon>Magnoliopsida</taxon>
        <taxon>eudicotyledons</taxon>
        <taxon>Gunneridae</taxon>
        <taxon>Pentapetalae</taxon>
        <taxon>asterids</taxon>
        <taxon>lamiids</taxon>
        <taxon>Lamiales</taxon>
        <taxon>Oleaceae</taxon>
        <taxon>Forsythieae</taxon>
        <taxon>Abeliophyllum</taxon>
    </lineage>
</organism>
<proteinExistence type="predicted"/>
<dbReference type="EMBL" id="JBFOLK010000162">
    <property type="protein sequence ID" value="KAL2455747.1"/>
    <property type="molecule type" value="Genomic_DNA"/>
</dbReference>
<name>A0ABD1NVV8_9LAMI</name>